<proteinExistence type="predicted"/>
<comment type="caution">
    <text evidence="2">The sequence shown here is derived from an EMBL/GenBank/DDBJ whole genome shotgun (WGS) entry which is preliminary data.</text>
</comment>
<dbReference type="AlphaFoldDB" id="A0AAV4AM22"/>
<dbReference type="EMBL" id="BLXT01003924">
    <property type="protein sequence ID" value="GFO07935.1"/>
    <property type="molecule type" value="Genomic_DNA"/>
</dbReference>
<gene>
    <name evidence="2" type="ORF">PoB_003444000</name>
</gene>
<evidence type="ECO:0000256" key="1">
    <source>
        <dbReference type="SAM" id="SignalP"/>
    </source>
</evidence>
<feature type="chain" id="PRO_5043943554" evidence="1">
    <location>
        <begin position="21"/>
        <end position="377"/>
    </location>
</feature>
<evidence type="ECO:0000313" key="2">
    <source>
        <dbReference type="EMBL" id="GFO07935.1"/>
    </source>
</evidence>
<keyword evidence="1" id="KW-0732">Signal</keyword>
<protein>
    <submittedName>
        <fullName evidence="2">Uncharacterized protein</fullName>
    </submittedName>
</protein>
<sequence>MSILIPFLGVLLILPPTCRGQPDPVISFGGFFYMIFPNGTLDQLYECLCDVQIIKCSFTYKLRETTSVGFPYNYTVTNFQQGRSVDDVSSFYKHAFLCDMLRHFPQDDMNCYRQSVSDDRCAPSDNCFVFSIQLDSTKCSSQCSSMIWIADYTLDLEYYNFGDRPKPVKDGTCPAPEIPTSTVATTSSVTNTSSTNDTELNDTSIGFIADATTTSEGAVNSISNIEENNSSFTLPYIGAGVNQKPKKTTARYGRVLGEKYLYLLVFGIDRILYMCTRHLRIGLQSIVSHIGAFIHKLTPSEKVDPHIDPFLAKFVYSHGGLQPLLDQTCSHWLVQSARSIIRLLIRLQKWSTMSKVTISYFYTEHVFGKSRLLHIVF</sequence>
<keyword evidence="3" id="KW-1185">Reference proteome</keyword>
<evidence type="ECO:0000313" key="3">
    <source>
        <dbReference type="Proteomes" id="UP000735302"/>
    </source>
</evidence>
<name>A0AAV4AM22_9GAST</name>
<organism evidence="2 3">
    <name type="scientific">Plakobranchus ocellatus</name>
    <dbReference type="NCBI Taxonomy" id="259542"/>
    <lineage>
        <taxon>Eukaryota</taxon>
        <taxon>Metazoa</taxon>
        <taxon>Spiralia</taxon>
        <taxon>Lophotrochozoa</taxon>
        <taxon>Mollusca</taxon>
        <taxon>Gastropoda</taxon>
        <taxon>Heterobranchia</taxon>
        <taxon>Euthyneura</taxon>
        <taxon>Panpulmonata</taxon>
        <taxon>Sacoglossa</taxon>
        <taxon>Placobranchoidea</taxon>
        <taxon>Plakobranchidae</taxon>
        <taxon>Plakobranchus</taxon>
    </lineage>
</organism>
<accession>A0AAV4AM22</accession>
<dbReference type="Proteomes" id="UP000735302">
    <property type="component" value="Unassembled WGS sequence"/>
</dbReference>
<feature type="signal peptide" evidence="1">
    <location>
        <begin position="1"/>
        <end position="20"/>
    </location>
</feature>
<reference evidence="2 3" key="1">
    <citation type="journal article" date="2021" name="Elife">
        <title>Chloroplast acquisition without the gene transfer in kleptoplastic sea slugs, Plakobranchus ocellatus.</title>
        <authorList>
            <person name="Maeda T."/>
            <person name="Takahashi S."/>
            <person name="Yoshida T."/>
            <person name="Shimamura S."/>
            <person name="Takaki Y."/>
            <person name="Nagai Y."/>
            <person name="Toyoda A."/>
            <person name="Suzuki Y."/>
            <person name="Arimoto A."/>
            <person name="Ishii H."/>
            <person name="Satoh N."/>
            <person name="Nishiyama T."/>
            <person name="Hasebe M."/>
            <person name="Maruyama T."/>
            <person name="Minagawa J."/>
            <person name="Obokata J."/>
            <person name="Shigenobu S."/>
        </authorList>
    </citation>
    <scope>NUCLEOTIDE SEQUENCE [LARGE SCALE GENOMIC DNA]</scope>
</reference>